<protein>
    <submittedName>
        <fullName evidence="1">Uncharacterized protein</fullName>
    </submittedName>
</protein>
<accession>A0ACB9RCB9</accession>
<organism evidence="1 2">
    <name type="scientific">Melastoma candidum</name>
    <dbReference type="NCBI Taxonomy" id="119954"/>
    <lineage>
        <taxon>Eukaryota</taxon>
        <taxon>Viridiplantae</taxon>
        <taxon>Streptophyta</taxon>
        <taxon>Embryophyta</taxon>
        <taxon>Tracheophyta</taxon>
        <taxon>Spermatophyta</taxon>
        <taxon>Magnoliopsida</taxon>
        <taxon>eudicotyledons</taxon>
        <taxon>Gunneridae</taxon>
        <taxon>Pentapetalae</taxon>
        <taxon>rosids</taxon>
        <taxon>malvids</taxon>
        <taxon>Myrtales</taxon>
        <taxon>Melastomataceae</taxon>
        <taxon>Melastomatoideae</taxon>
        <taxon>Melastomateae</taxon>
        <taxon>Melastoma</taxon>
    </lineage>
</organism>
<evidence type="ECO:0000313" key="1">
    <source>
        <dbReference type="EMBL" id="KAI4375911.1"/>
    </source>
</evidence>
<keyword evidence="2" id="KW-1185">Reference proteome</keyword>
<proteinExistence type="predicted"/>
<sequence length="359" mass="40511">MKRNLVFCQNPRNEETNWIFHEYHLHDVSLGLTLCEQRKYVLCHLVNRQYDYAETLANMEVDPEYEGQRHGLSEEIIQAKVRSLIEGLSPPPSDASLHNPQSTTATLFSMRVADAVDCWDDMEQVMSTNGGDEDILDILNQVGFSTDGESVNSGGFEVASDYEPLFKVEETSREASQKENRRGMPPDTLQGYIFVDETRQSVEEEFHGTEAGDASSIQDCQKDARPDHLTSLDKQPACNPRRTEPRIVCFEGSNRQSTPETGRWQGASPGRYHEIKETEASKPKATCTQSEATKPHPPTLVVRQNTSNRLKTSLSEQKNEETPTTSRTEEGCRAPFEYLVNLGVGTFLLVLILLWLLMH</sequence>
<comment type="caution">
    <text evidence="1">The sequence shown here is derived from an EMBL/GenBank/DDBJ whole genome shotgun (WGS) entry which is preliminary data.</text>
</comment>
<dbReference type="Proteomes" id="UP001057402">
    <property type="component" value="Chromosome 4"/>
</dbReference>
<evidence type="ECO:0000313" key="2">
    <source>
        <dbReference type="Proteomes" id="UP001057402"/>
    </source>
</evidence>
<reference evidence="2" key="1">
    <citation type="journal article" date="2023" name="Front. Plant Sci.">
        <title>Chromosomal-level genome assembly of Melastoma candidum provides insights into trichome evolution.</title>
        <authorList>
            <person name="Zhong Y."/>
            <person name="Wu W."/>
            <person name="Sun C."/>
            <person name="Zou P."/>
            <person name="Liu Y."/>
            <person name="Dai S."/>
            <person name="Zhou R."/>
        </authorList>
    </citation>
    <scope>NUCLEOTIDE SEQUENCE [LARGE SCALE GENOMIC DNA]</scope>
</reference>
<dbReference type="EMBL" id="CM042883">
    <property type="protein sequence ID" value="KAI4375911.1"/>
    <property type="molecule type" value="Genomic_DNA"/>
</dbReference>
<gene>
    <name evidence="1" type="ORF">MLD38_013726</name>
</gene>
<name>A0ACB9RCB9_9MYRT</name>